<dbReference type="GO" id="GO:0016301">
    <property type="term" value="F:kinase activity"/>
    <property type="evidence" value="ECO:0007669"/>
    <property type="project" value="UniProtKB-KW"/>
</dbReference>
<keyword evidence="1" id="KW-0418">Kinase</keyword>
<dbReference type="PANTHER" id="PTHR36155:SF1">
    <property type="entry name" value="BLL5354 PROTEIN"/>
    <property type="match status" value="1"/>
</dbReference>
<dbReference type="Gene3D" id="3.40.1520.10">
    <property type="entry name" value="Ta1353-like"/>
    <property type="match status" value="1"/>
</dbReference>
<protein>
    <submittedName>
        <fullName evidence="1">Adenosine-specific kinase</fullName>
    </submittedName>
</protein>
<organism evidence="1 2">
    <name type="scientific">Infirmifilum lucidum</name>
    <dbReference type="NCBI Taxonomy" id="2776706"/>
    <lineage>
        <taxon>Archaea</taxon>
        <taxon>Thermoproteota</taxon>
        <taxon>Thermoprotei</taxon>
        <taxon>Thermofilales</taxon>
        <taxon>Thermofilaceae</taxon>
        <taxon>Infirmifilum</taxon>
    </lineage>
</organism>
<reference evidence="1 2" key="1">
    <citation type="submission" date="2020-10" db="EMBL/GenBank/DDBJ databases">
        <title>Thermofilum lucidum 3507LT sp. nov. a novel member of Thermofilaceae family isolated from Chile hot spring, and proposal of description order Thermofilales.</title>
        <authorList>
            <person name="Zayulina K.S."/>
            <person name="Elcheninov A.G."/>
            <person name="Toshchakov S.V."/>
            <person name="Kublanov I.V."/>
        </authorList>
    </citation>
    <scope>NUCLEOTIDE SEQUENCE [LARGE SCALE GENOMIC DNA]</scope>
    <source>
        <strain evidence="1 2">3507LT</strain>
    </source>
</reference>
<evidence type="ECO:0000313" key="2">
    <source>
        <dbReference type="Proteomes" id="UP000594121"/>
    </source>
</evidence>
<keyword evidence="1" id="KW-0808">Transferase</keyword>
<gene>
    <name evidence="1" type="ORF">IG193_04355</name>
</gene>
<dbReference type="PANTHER" id="PTHR36155">
    <property type="entry name" value="BLL5354 PROTEIN"/>
    <property type="match status" value="1"/>
</dbReference>
<dbReference type="AlphaFoldDB" id="A0A7L9FJZ0"/>
<evidence type="ECO:0000313" key="1">
    <source>
        <dbReference type="EMBL" id="QOJ79692.1"/>
    </source>
</evidence>
<dbReference type="KEGG" id="thel:IG193_04355"/>
<keyword evidence="2" id="KW-1185">Reference proteome</keyword>
<dbReference type="Pfam" id="PF04008">
    <property type="entry name" value="Adenosine_kin"/>
    <property type="match status" value="1"/>
</dbReference>
<dbReference type="GeneID" id="59149101"/>
<dbReference type="Proteomes" id="UP000594121">
    <property type="component" value="Chromosome"/>
</dbReference>
<dbReference type="SUPFAM" id="SSF103165">
    <property type="entry name" value="Ta1353-like"/>
    <property type="match status" value="1"/>
</dbReference>
<dbReference type="InterPro" id="IPR036902">
    <property type="entry name" value="Ta1353-like_sf"/>
</dbReference>
<accession>A0A7L9FJZ0</accession>
<dbReference type="InterPro" id="IPR007153">
    <property type="entry name" value="Adenosine_kinase"/>
</dbReference>
<dbReference type="InParanoid" id="A0A7L9FJZ0"/>
<dbReference type="RefSeq" id="WP_192819664.1">
    <property type="nucleotide sequence ID" value="NZ_CP062310.1"/>
</dbReference>
<sequence>METPIRIHVVEMILPEKSNIIIGQTHFIKSVEDIAETVVTSVPGAKFGLAFNEASGDRLVRWDGNDRELVDAAIENARRIGAGHVFVLLIRDAWPINILNQLKMVQEVARIFCATANPVQVIVAETGQGRGVLGVVDGYTVIGVESEEDKRRRIEFLRKIGYKRA</sequence>
<name>A0A7L9FJZ0_9CREN</name>
<proteinExistence type="predicted"/>
<dbReference type="EMBL" id="CP062310">
    <property type="protein sequence ID" value="QOJ79692.1"/>
    <property type="molecule type" value="Genomic_DNA"/>
</dbReference>